<comment type="caution">
    <text evidence="1">The sequence shown here is derived from an EMBL/GenBank/DDBJ whole genome shotgun (WGS) entry which is preliminary data.</text>
</comment>
<protein>
    <submittedName>
        <fullName evidence="1">Uncharacterized protein</fullName>
    </submittedName>
</protein>
<dbReference type="Proteomes" id="UP001367508">
    <property type="component" value="Unassembled WGS sequence"/>
</dbReference>
<keyword evidence="2" id="KW-1185">Reference proteome</keyword>
<sequence>MALAAIEGAVGISSSYESFSRIWRNLFSQHLRSLEFLLCMSVNCAGSNREAIHAALIYPRSLETSLRLNQMLLGQDPRQDFPIAL</sequence>
<evidence type="ECO:0000313" key="1">
    <source>
        <dbReference type="EMBL" id="KAK7324196.1"/>
    </source>
</evidence>
<name>A0AAN9KVT0_CANGL</name>
<reference evidence="1 2" key="1">
    <citation type="submission" date="2024-01" db="EMBL/GenBank/DDBJ databases">
        <title>The genomes of 5 underutilized Papilionoideae crops provide insights into root nodulation and disease resistanc.</title>
        <authorList>
            <person name="Jiang F."/>
        </authorList>
    </citation>
    <scope>NUCLEOTIDE SEQUENCE [LARGE SCALE GENOMIC DNA]</scope>
    <source>
        <strain evidence="1">LVBAO_FW01</strain>
        <tissue evidence="1">Leaves</tissue>
    </source>
</reference>
<evidence type="ECO:0000313" key="2">
    <source>
        <dbReference type="Proteomes" id="UP001367508"/>
    </source>
</evidence>
<accession>A0AAN9KVT0</accession>
<gene>
    <name evidence="1" type="ORF">VNO77_27722</name>
</gene>
<dbReference type="EMBL" id="JAYMYQ010000006">
    <property type="protein sequence ID" value="KAK7324196.1"/>
    <property type="molecule type" value="Genomic_DNA"/>
</dbReference>
<dbReference type="AlphaFoldDB" id="A0AAN9KVT0"/>
<proteinExistence type="predicted"/>
<organism evidence="1 2">
    <name type="scientific">Canavalia gladiata</name>
    <name type="common">Sword bean</name>
    <name type="synonym">Dolichos gladiatus</name>
    <dbReference type="NCBI Taxonomy" id="3824"/>
    <lineage>
        <taxon>Eukaryota</taxon>
        <taxon>Viridiplantae</taxon>
        <taxon>Streptophyta</taxon>
        <taxon>Embryophyta</taxon>
        <taxon>Tracheophyta</taxon>
        <taxon>Spermatophyta</taxon>
        <taxon>Magnoliopsida</taxon>
        <taxon>eudicotyledons</taxon>
        <taxon>Gunneridae</taxon>
        <taxon>Pentapetalae</taxon>
        <taxon>rosids</taxon>
        <taxon>fabids</taxon>
        <taxon>Fabales</taxon>
        <taxon>Fabaceae</taxon>
        <taxon>Papilionoideae</taxon>
        <taxon>50 kb inversion clade</taxon>
        <taxon>NPAAA clade</taxon>
        <taxon>indigoferoid/millettioid clade</taxon>
        <taxon>Phaseoleae</taxon>
        <taxon>Canavalia</taxon>
    </lineage>
</organism>